<evidence type="ECO:0000256" key="9">
    <source>
        <dbReference type="ARBA" id="ARBA00023028"/>
    </source>
</evidence>
<keyword evidence="13" id="KW-1053">Target membrane</keyword>
<feature type="compositionally biased region" description="Basic and acidic residues" evidence="16">
    <location>
        <begin position="371"/>
        <end position="390"/>
    </location>
</feature>
<feature type="region of interest" description="Disordered" evidence="16">
    <location>
        <begin position="371"/>
        <end position="435"/>
    </location>
</feature>
<dbReference type="Gene3D" id="1.25.40.20">
    <property type="entry name" value="Ankyrin repeat-containing domain"/>
    <property type="match status" value="1"/>
</dbReference>
<keyword evidence="8" id="KW-0862">Zinc</keyword>
<dbReference type="PROSITE" id="PS50297">
    <property type="entry name" value="ANK_REP_REGION"/>
    <property type="match status" value="2"/>
</dbReference>
<evidence type="ECO:0000313" key="19">
    <source>
        <dbReference type="RefSeq" id="XP_013782133.1"/>
    </source>
</evidence>
<evidence type="ECO:0000256" key="6">
    <source>
        <dbReference type="ARBA" id="ARBA00022737"/>
    </source>
</evidence>
<evidence type="ECO:0000256" key="15">
    <source>
        <dbReference type="PROSITE-ProRule" id="PRU00134"/>
    </source>
</evidence>
<feature type="repeat" description="ANK" evidence="14">
    <location>
        <begin position="44"/>
        <end position="76"/>
    </location>
</feature>
<dbReference type="Proteomes" id="UP000694941">
    <property type="component" value="Unplaced"/>
</dbReference>
<keyword evidence="10 14" id="KW-0040">ANK repeat</keyword>
<keyword evidence="13" id="KW-0472">Membrane</keyword>
<evidence type="ECO:0000256" key="2">
    <source>
        <dbReference type="ARBA" id="ARBA00004175"/>
    </source>
</evidence>
<dbReference type="SUPFAM" id="SSF144232">
    <property type="entry name" value="HIT/MYND zinc finger-like"/>
    <property type="match status" value="1"/>
</dbReference>
<evidence type="ECO:0000256" key="5">
    <source>
        <dbReference type="ARBA" id="ARBA00022723"/>
    </source>
</evidence>
<dbReference type="RefSeq" id="XP_013782133.1">
    <property type="nucleotide sequence ID" value="XM_013926679.2"/>
</dbReference>
<name>A0ABM1T2J1_LIMPO</name>
<evidence type="ECO:0000313" key="20">
    <source>
        <dbReference type="RefSeq" id="XP_022250097.1"/>
    </source>
</evidence>
<dbReference type="InterPro" id="IPR052452">
    <property type="entry name" value="Ankyrin-MYND_dom_contain_2"/>
</dbReference>
<feature type="compositionally biased region" description="Basic and acidic residues" evidence="16">
    <location>
        <begin position="417"/>
        <end position="427"/>
    </location>
</feature>
<gene>
    <name evidence="19 20" type="primary">LOC106466396</name>
</gene>
<keyword evidence="5" id="KW-0479">Metal-binding</keyword>
<dbReference type="SUPFAM" id="SSF48403">
    <property type="entry name" value="Ankyrin repeat"/>
    <property type="match status" value="1"/>
</dbReference>
<dbReference type="RefSeq" id="XP_022250097.1">
    <property type="nucleotide sequence ID" value="XM_022394389.1"/>
</dbReference>
<dbReference type="PROSITE" id="PS50088">
    <property type="entry name" value="ANK_REPEAT"/>
    <property type="match status" value="2"/>
</dbReference>
<evidence type="ECO:0000256" key="3">
    <source>
        <dbReference type="ARBA" id="ARBA00022483"/>
    </source>
</evidence>
<dbReference type="Pfam" id="PF01753">
    <property type="entry name" value="zf-MYND"/>
    <property type="match status" value="1"/>
</dbReference>
<evidence type="ECO:0000256" key="13">
    <source>
        <dbReference type="ARBA" id="ARBA00023298"/>
    </source>
</evidence>
<keyword evidence="11" id="KW-0969">Cilium</keyword>
<evidence type="ECO:0000256" key="14">
    <source>
        <dbReference type="PROSITE-ProRule" id="PRU00023"/>
    </source>
</evidence>
<dbReference type="InterPro" id="IPR002110">
    <property type="entry name" value="Ankyrin_rpt"/>
</dbReference>
<accession>A0ABM1T2J1</accession>
<dbReference type="PANTHER" id="PTHR24150">
    <property type="entry name" value="ANKYRIN REPEAT AND MYND DOMAIN-CONTAINING PROTEIN 2"/>
    <property type="match status" value="1"/>
</dbReference>
<organism evidence="18 20">
    <name type="scientific">Limulus polyphemus</name>
    <name type="common">Atlantic horseshoe crab</name>
    <dbReference type="NCBI Taxonomy" id="6850"/>
    <lineage>
        <taxon>Eukaryota</taxon>
        <taxon>Metazoa</taxon>
        <taxon>Ecdysozoa</taxon>
        <taxon>Arthropoda</taxon>
        <taxon>Chelicerata</taxon>
        <taxon>Merostomata</taxon>
        <taxon>Xiphosura</taxon>
        <taxon>Limulidae</taxon>
        <taxon>Limulus</taxon>
    </lineage>
</organism>
<evidence type="ECO:0000256" key="8">
    <source>
        <dbReference type="ARBA" id="ARBA00022833"/>
    </source>
</evidence>
<keyword evidence="9" id="KW-0638">Presynaptic neurotoxin</keyword>
<dbReference type="GeneID" id="106466396"/>
<keyword evidence="7 15" id="KW-0863">Zinc-finger</keyword>
<keyword evidence="9" id="KW-0528">Neurotoxin</keyword>
<keyword evidence="6" id="KW-0677">Repeat</keyword>
<keyword evidence="12" id="KW-0966">Cell projection</keyword>
<feature type="repeat" description="ANK" evidence="14">
    <location>
        <begin position="78"/>
        <end position="110"/>
    </location>
</feature>
<dbReference type="PROSITE" id="PS50865">
    <property type="entry name" value="ZF_MYND_2"/>
    <property type="match status" value="1"/>
</dbReference>
<evidence type="ECO:0000256" key="10">
    <source>
        <dbReference type="ARBA" id="ARBA00023043"/>
    </source>
</evidence>
<dbReference type="SMART" id="SM00248">
    <property type="entry name" value="ANK"/>
    <property type="match status" value="3"/>
</dbReference>
<dbReference type="InterPro" id="IPR002893">
    <property type="entry name" value="Znf_MYND"/>
</dbReference>
<dbReference type="InterPro" id="IPR036770">
    <property type="entry name" value="Ankyrin_rpt-contain_sf"/>
</dbReference>
<evidence type="ECO:0000256" key="11">
    <source>
        <dbReference type="ARBA" id="ARBA00023069"/>
    </source>
</evidence>
<keyword evidence="18" id="KW-1185">Reference proteome</keyword>
<keyword evidence="3" id="KW-0268">Exocytosis</keyword>
<evidence type="ECO:0000256" key="12">
    <source>
        <dbReference type="ARBA" id="ARBA00023273"/>
    </source>
</evidence>
<sequence length="435" mass="49262">MACNQSNLTEKEKLLFQKVQEGAEDEVKTLLSSDDVRIDPLDEHGMTPLQHAAYRGNYRLCKLFLDRGADVNSNHHDSNYTALMFAGLAGKLDVVSLLLEHGASTTDVNSVGRNAAQMAAFVGNHDVVTIINNFIPREEVEYFTVTHGLEKEPKLPPELAAPLYKFVLKTNIHPVKLALYLQQYRSLLENGKKVLKVLELMCENQMKRSDINEILSLKFHHLGFVFKICEKYYKEHKGEKDNPQILEPLIKNWIKGREEDGFPIVLEKLLRQSVREFPYHDSSVFQQLVRTLAPVEIGQEPSAISILGQAINGQRGYEEAVMCSACGEPKAEKRCSICKSAQYCDKSCQKRHWFTHKKQCPKLATEYKKREAEKQEEESTSKVSEKKNDENDVPENSQVESSAGVPQDDGETVPTKMPEEFSEKCSLKDVSLSVE</sequence>
<evidence type="ECO:0000256" key="1">
    <source>
        <dbReference type="ARBA" id="ARBA00004138"/>
    </source>
</evidence>
<evidence type="ECO:0000256" key="16">
    <source>
        <dbReference type="SAM" id="MobiDB-lite"/>
    </source>
</evidence>
<dbReference type="Gene3D" id="6.10.140.2220">
    <property type="match status" value="1"/>
</dbReference>
<feature type="domain" description="MYND-type" evidence="17">
    <location>
        <begin position="323"/>
        <end position="360"/>
    </location>
</feature>
<dbReference type="PROSITE" id="PS01360">
    <property type="entry name" value="ZF_MYND_1"/>
    <property type="match status" value="1"/>
</dbReference>
<reference evidence="19 20" key="1">
    <citation type="submission" date="2025-05" db="UniProtKB">
        <authorList>
            <consortium name="RefSeq"/>
        </authorList>
    </citation>
    <scope>IDENTIFICATION</scope>
    <source>
        <tissue evidence="19 20">Muscle</tissue>
    </source>
</reference>
<evidence type="ECO:0000256" key="4">
    <source>
        <dbReference type="ARBA" id="ARBA00022537"/>
    </source>
</evidence>
<keyword evidence="4" id="KW-1052">Target cell membrane</keyword>
<dbReference type="Pfam" id="PF12796">
    <property type="entry name" value="Ank_2"/>
    <property type="match status" value="2"/>
</dbReference>
<comment type="subcellular location">
    <subcellularLocation>
        <location evidence="1">Cell projection</location>
        <location evidence="1">Cilium</location>
    </subcellularLocation>
    <subcellularLocation>
        <location evidence="2">Target cell membrane</location>
    </subcellularLocation>
</comment>
<dbReference type="PANTHER" id="PTHR24150:SF8">
    <property type="entry name" value="ANKYRIN REPEAT AND MYND DOMAIN-CONTAINING PROTEIN 2"/>
    <property type="match status" value="1"/>
</dbReference>
<keyword evidence="9" id="KW-0800">Toxin</keyword>
<evidence type="ECO:0000259" key="17">
    <source>
        <dbReference type="PROSITE" id="PS50865"/>
    </source>
</evidence>
<evidence type="ECO:0000256" key="7">
    <source>
        <dbReference type="ARBA" id="ARBA00022771"/>
    </source>
</evidence>
<protein>
    <submittedName>
        <fullName evidence="19 20">Ankyrin repeat and MYND domain-containing protein 2-like</fullName>
    </submittedName>
</protein>
<evidence type="ECO:0000313" key="18">
    <source>
        <dbReference type="Proteomes" id="UP000694941"/>
    </source>
</evidence>
<proteinExistence type="predicted"/>